<evidence type="ECO:0000313" key="2">
    <source>
        <dbReference type="Proteomes" id="UP000236291"/>
    </source>
</evidence>
<proteinExistence type="predicted"/>
<dbReference type="AlphaFoldDB" id="A0A2K3NBQ7"/>
<comment type="caution">
    <text evidence="1">The sequence shown here is derived from an EMBL/GenBank/DDBJ whole genome shotgun (WGS) entry which is preliminary data.</text>
</comment>
<reference evidence="1 2" key="2">
    <citation type="journal article" date="2017" name="Front. Plant Sci.">
        <title>Gene Classification and Mining of Molecular Markers Useful in Red Clover (Trifolium pratense) Breeding.</title>
        <authorList>
            <person name="Istvanek J."/>
            <person name="Dluhosova J."/>
            <person name="Dluhos P."/>
            <person name="Patkova L."/>
            <person name="Nedelnik J."/>
            <person name="Repkova J."/>
        </authorList>
    </citation>
    <scope>NUCLEOTIDE SEQUENCE [LARGE SCALE GENOMIC DNA]</scope>
    <source>
        <strain evidence="2">cv. Tatra</strain>
        <tissue evidence="1">Young leaves</tissue>
    </source>
</reference>
<name>A0A2K3NBQ7_TRIPR</name>
<organism evidence="1 2">
    <name type="scientific">Trifolium pratense</name>
    <name type="common">Red clover</name>
    <dbReference type="NCBI Taxonomy" id="57577"/>
    <lineage>
        <taxon>Eukaryota</taxon>
        <taxon>Viridiplantae</taxon>
        <taxon>Streptophyta</taxon>
        <taxon>Embryophyta</taxon>
        <taxon>Tracheophyta</taxon>
        <taxon>Spermatophyta</taxon>
        <taxon>Magnoliopsida</taxon>
        <taxon>eudicotyledons</taxon>
        <taxon>Gunneridae</taxon>
        <taxon>Pentapetalae</taxon>
        <taxon>rosids</taxon>
        <taxon>fabids</taxon>
        <taxon>Fabales</taxon>
        <taxon>Fabaceae</taxon>
        <taxon>Papilionoideae</taxon>
        <taxon>50 kb inversion clade</taxon>
        <taxon>NPAAA clade</taxon>
        <taxon>Hologalegina</taxon>
        <taxon>IRL clade</taxon>
        <taxon>Trifolieae</taxon>
        <taxon>Trifolium</taxon>
    </lineage>
</organism>
<reference evidence="1 2" key="1">
    <citation type="journal article" date="2014" name="Am. J. Bot.">
        <title>Genome assembly and annotation for red clover (Trifolium pratense; Fabaceae).</title>
        <authorList>
            <person name="Istvanek J."/>
            <person name="Jaros M."/>
            <person name="Krenek A."/>
            <person name="Repkova J."/>
        </authorList>
    </citation>
    <scope>NUCLEOTIDE SEQUENCE [LARGE SCALE GENOMIC DNA]</scope>
    <source>
        <strain evidence="2">cv. Tatra</strain>
        <tissue evidence="1">Young leaves</tissue>
    </source>
</reference>
<evidence type="ECO:0000313" key="1">
    <source>
        <dbReference type="EMBL" id="PNY00466.1"/>
    </source>
</evidence>
<sequence length="198" mass="22967">MSKINDFLRHRYGSFAANFLYEEGRDELKHASIWWRDIWRLGIEEEGSWFGNNISSILGDGNDIGFWKEKWIGTAPLRELFPLLYNNAVQQDCVISDMGTWKINNWVWNFDWNDALTETEADSGHEIQLILEQVTPIRDGSDRRKWITHSLGFFTVKAAYEMLQNRSGAAAFEHNMEKALTALWLNNVPLKCDSSSMD</sequence>
<protein>
    <submittedName>
        <fullName evidence="1">Ribonuclease H</fullName>
    </submittedName>
</protein>
<accession>A0A2K3NBQ7</accession>
<dbReference type="PANTHER" id="PTHR36617:SF16">
    <property type="entry name" value="OS04G0516500 PROTEIN"/>
    <property type="match status" value="1"/>
</dbReference>
<dbReference type="Proteomes" id="UP000236291">
    <property type="component" value="Unassembled WGS sequence"/>
</dbReference>
<gene>
    <name evidence="1" type="ORF">L195_g023746</name>
</gene>
<dbReference type="EMBL" id="ASHM01018953">
    <property type="protein sequence ID" value="PNY00466.1"/>
    <property type="molecule type" value="Genomic_DNA"/>
</dbReference>
<dbReference type="PANTHER" id="PTHR36617">
    <property type="entry name" value="PROTEIN, PUTATIVE-RELATED"/>
    <property type="match status" value="1"/>
</dbReference>